<feature type="transmembrane region" description="Helical" evidence="8">
    <location>
        <begin position="479"/>
        <end position="500"/>
    </location>
</feature>
<dbReference type="NCBIfam" id="TIGR03802">
    <property type="entry name" value="Asp_Ala_antiprt"/>
    <property type="match status" value="1"/>
</dbReference>
<dbReference type="Pfam" id="PF06826">
    <property type="entry name" value="Asp-Al_Ex"/>
    <property type="match status" value="2"/>
</dbReference>
<evidence type="ECO:0000256" key="5">
    <source>
        <dbReference type="ARBA" id="ARBA00022692"/>
    </source>
</evidence>
<feature type="transmembrane region" description="Helical" evidence="8">
    <location>
        <begin position="446"/>
        <end position="467"/>
    </location>
</feature>
<evidence type="ECO:0000256" key="7">
    <source>
        <dbReference type="ARBA" id="ARBA00023136"/>
    </source>
</evidence>
<evidence type="ECO:0000256" key="1">
    <source>
        <dbReference type="ARBA" id="ARBA00004651"/>
    </source>
</evidence>
<evidence type="ECO:0000256" key="4">
    <source>
        <dbReference type="ARBA" id="ARBA00022475"/>
    </source>
</evidence>
<comment type="subcellular location">
    <subcellularLocation>
        <location evidence="1">Cell membrane</location>
        <topology evidence="1">Multi-pass membrane protein</topology>
    </subcellularLocation>
</comment>
<reference evidence="10 11" key="1">
    <citation type="submission" date="2020-06" db="EMBL/GenBank/DDBJ databases">
        <title>Draft genome of Uliginosibacterium sp. IMCC34675.</title>
        <authorList>
            <person name="Song J."/>
        </authorList>
    </citation>
    <scope>NUCLEOTIDE SEQUENCE [LARGE SCALE GENOMIC DNA]</scope>
    <source>
        <strain evidence="10 11">IMCC34675</strain>
    </source>
</reference>
<keyword evidence="11" id="KW-1185">Reference proteome</keyword>
<feature type="transmembrane region" description="Helical" evidence="8">
    <location>
        <begin position="15"/>
        <end position="32"/>
    </location>
</feature>
<feature type="transmembrane region" description="Helical" evidence="8">
    <location>
        <begin position="39"/>
        <end position="57"/>
    </location>
</feature>
<dbReference type="Proteomes" id="UP000778523">
    <property type="component" value="Unassembled WGS sequence"/>
</dbReference>
<dbReference type="InterPro" id="IPR050144">
    <property type="entry name" value="AAE_transporter"/>
</dbReference>
<dbReference type="NCBIfam" id="TIGR01625">
    <property type="entry name" value="YidE_YbjL_dupl"/>
    <property type="match status" value="2"/>
</dbReference>
<gene>
    <name evidence="10" type="primary">aspT</name>
    <name evidence="10" type="ORF">HJ583_007790</name>
</gene>
<evidence type="ECO:0000259" key="9">
    <source>
        <dbReference type="Pfam" id="PF06826"/>
    </source>
</evidence>
<keyword evidence="6 8" id="KW-1133">Transmembrane helix</keyword>
<dbReference type="InterPro" id="IPR036721">
    <property type="entry name" value="RCK_C_sf"/>
</dbReference>
<dbReference type="InterPro" id="IPR022457">
    <property type="entry name" value="Asp_Ala_antiprt"/>
</dbReference>
<feature type="transmembrane region" description="Helical" evidence="8">
    <location>
        <begin position="539"/>
        <end position="563"/>
    </location>
</feature>
<dbReference type="RefSeq" id="WP_170021418.1">
    <property type="nucleotide sequence ID" value="NZ_JABCSC020000002.1"/>
</dbReference>
<feature type="transmembrane region" description="Helical" evidence="8">
    <location>
        <begin position="63"/>
        <end position="85"/>
    </location>
</feature>
<evidence type="ECO:0000256" key="8">
    <source>
        <dbReference type="SAM" id="Phobius"/>
    </source>
</evidence>
<feature type="domain" description="YidE/YbjL duplication" evidence="9">
    <location>
        <begin position="17"/>
        <end position="178"/>
    </location>
</feature>
<proteinExistence type="inferred from homology"/>
<sequence>MLDFVIGALRHNPEVAVFLSISLGCLVGRIRLGKFHLGPVAGSLLIGLLIGQIGLEVPHELKSVFFALFIYAVGFKSGPGFFGSLNRGTLKLVIFATVLCVTGLGVILLMNHVFGFDAGFAAGLGAGALTDTAMMGTASSALGQLDLDPQSIADLNSHMAIAYAISYLFGTVGLIIFVGNIAPRLLGVDLKASARELEAQLAGAQGEQRSSGEITPYTRIVVRAHRVELGKLACGLSIEALEARREALSIERVLRGERVLEREPGLVLAAGDVVGITASRDAVGSLAAWIGAEEDCPAALSYPHKQLEVVLTSAEFADKTLGEIKHLIGPVSRHGVFLNKVTRQGYDLPLLTNTVFRRGDVAQISGRSEAVDVLAARFGRVKTSNYKSDIALHTAGMVLGSLLGLLSAHVGVVPIELGVGGGVLLVALILGWLHSRYPAVGDLPPAAQWAFSELGLTAFAAVVGLLAGPKAVHAMQEHGLALVLAGVVITLVPPLVAFYVGRYLLKLHPMILLGALAGAQTEAASMNAIIEESQSQTPVIGFTVCYAVSNVLFAVWGPIIVALA</sequence>
<feature type="transmembrane region" description="Helical" evidence="8">
    <location>
        <begin position="390"/>
        <end position="411"/>
    </location>
</feature>
<feature type="domain" description="YidE/YbjL duplication" evidence="9">
    <location>
        <begin position="395"/>
        <end position="561"/>
    </location>
</feature>
<dbReference type="SUPFAM" id="SSF116726">
    <property type="entry name" value="TrkA C-terminal domain-like"/>
    <property type="match status" value="2"/>
</dbReference>
<name>A0ABX2IFF6_9RHOO</name>
<feature type="transmembrane region" description="Helical" evidence="8">
    <location>
        <begin position="160"/>
        <end position="182"/>
    </location>
</feature>
<keyword evidence="4" id="KW-1003">Cell membrane</keyword>
<keyword evidence="7 8" id="KW-0472">Membrane</keyword>
<organism evidence="10 11">
    <name type="scientific">Uliginosibacterium aquaticum</name>
    <dbReference type="NCBI Taxonomy" id="2731212"/>
    <lineage>
        <taxon>Bacteria</taxon>
        <taxon>Pseudomonadati</taxon>
        <taxon>Pseudomonadota</taxon>
        <taxon>Betaproteobacteria</taxon>
        <taxon>Rhodocyclales</taxon>
        <taxon>Zoogloeaceae</taxon>
        <taxon>Uliginosibacterium</taxon>
    </lineage>
</organism>
<evidence type="ECO:0000256" key="2">
    <source>
        <dbReference type="ARBA" id="ARBA00009854"/>
    </source>
</evidence>
<feature type="transmembrane region" description="Helical" evidence="8">
    <location>
        <begin position="417"/>
        <end position="434"/>
    </location>
</feature>
<evidence type="ECO:0000256" key="3">
    <source>
        <dbReference type="ARBA" id="ARBA00022448"/>
    </source>
</evidence>
<evidence type="ECO:0000313" key="11">
    <source>
        <dbReference type="Proteomes" id="UP000778523"/>
    </source>
</evidence>
<feature type="transmembrane region" description="Helical" evidence="8">
    <location>
        <begin position="92"/>
        <end position="114"/>
    </location>
</feature>
<accession>A0ABX2IFF6</accession>
<dbReference type="PANTHER" id="PTHR30445:SF9">
    <property type="match status" value="1"/>
</dbReference>
<keyword evidence="5 8" id="KW-0812">Transmembrane</keyword>
<comment type="similarity">
    <text evidence="2">Belongs to the AAE transporter (TC 2.A.81) family.</text>
</comment>
<protein>
    <submittedName>
        <fullName evidence="10">Aspartate-alanine antiporter</fullName>
    </submittedName>
</protein>
<dbReference type="EMBL" id="JABCSC020000002">
    <property type="protein sequence ID" value="NSL54922.1"/>
    <property type="molecule type" value="Genomic_DNA"/>
</dbReference>
<keyword evidence="3" id="KW-0813">Transport</keyword>
<comment type="caution">
    <text evidence="10">The sequence shown here is derived from an EMBL/GenBank/DDBJ whole genome shotgun (WGS) entry which is preliminary data.</text>
</comment>
<evidence type="ECO:0000256" key="6">
    <source>
        <dbReference type="ARBA" id="ARBA00022989"/>
    </source>
</evidence>
<dbReference type="PANTHER" id="PTHR30445">
    <property type="entry name" value="K(+)_H(+) ANTIPORTER SUBUNIT KHTT"/>
    <property type="match status" value="1"/>
</dbReference>
<evidence type="ECO:0000313" key="10">
    <source>
        <dbReference type="EMBL" id="NSL54922.1"/>
    </source>
</evidence>
<dbReference type="InterPro" id="IPR006512">
    <property type="entry name" value="YidE_YbjL"/>
</dbReference>